<dbReference type="Gene3D" id="3.40.50.2300">
    <property type="match status" value="2"/>
</dbReference>
<dbReference type="PANTHER" id="PTHR47235">
    <property type="entry name" value="BLR6548 PROTEIN"/>
    <property type="match status" value="1"/>
</dbReference>
<feature type="chain" id="PRO_5046514741" evidence="3">
    <location>
        <begin position="29"/>
        <end position="434"/>
    </location>
</feature>
<comment type="caution">
    <text evidence="5">The sequence shown here is derived from an EMBL/GenBank/DDBJ whole genome shotgun (WGS) entry which is preliminary data.</text>
</comment>
<proteinExistence type="inferred from homology"/>
<dbReference type="InterPro" id="IPR028081">
    <property type="entry name" value="Leu-bd"/>
</dbReference>
<protein>
    <submittedName>
        <fullName evidence="5">ABC transporter substrate-binding protein</fullName>
    </submittedName>
</protein>
<evidence type="ECO:0000313" key="6">
    <source>
        <dbReference type="Proteomes" id="UP001551482"/>
    </source>
</evidence>
<name>A0ABV3DVX8_9ACTN</name>
<dbReference type="PROSITE" id="PS51257">
    <property type="entry name" value="PROKAR_LIPOPROTEIN"/>
    <property type="match status" value="1"/>
</dbReference>
<dbReference type="Pfam" id="PF13458">
    <property type="entry name" value="Peripla_BP_6"/>
    <property type="match status" value="1"/>
</dbReference>
<gene>
    <name evidence="5" type="ORF">AB0C36_41190</name>
</gene>
<evidence type="ECO:0000256" key="2">
    <source>
        <dbReference type="ARBA" id="ARBA00022729"/>
    </source>
</evidence>
<evidence type="ECO:0000259" key="4">
    <source>
        <dbReference type="Pfam" id="PF13458"/>
    </source>
</evidence>
<organism evidence="5 6">
    <name type="scientific">Streptodolium elevatio</name>
    <dbReference type="NCBI Taxonomy" id="3157996"/>
    <lineage>
        <taxon>Bacteria</taxon>
        <taxon>Bacillati</taxon>
        <taxon>Actinomycetota</taxon>
        <taxon>Actinomycetes</taxon>
        <taxon>Kitasatosporales</taxon>
        <taxon>Streptomycetaceae</taxon>
        <taxon>Streptodolium</taxon>
    </lineage>
</organism>
<comment type="similarity">
    <text evidence="1">Belongs to the leucine-binding protein family.</text>
</comment>
<evidence type="ECO:0000313" key="5">
    <source>
        <dbReference type="EMBL" id="MEU8139900.1"/>
    </source>
</evidence>
<dbReference type="Proteomes" id="UP001551482">
    <property type="component" value="Unassembled WGS sequence"/>
</dbReference>
<feature type="domain" description="Leucine-binding protein" evidence="4">
    <location>
        <begin position="81"/>
        <end position="279"/>
    </location>
</feature>
<dbReference type="InterPro" id="IPR028082">
    <property type="entry name" value="Peripla_BP_I"/>
</dbReference>
<dbReference type="RefSeq" id="WP_358364446.1">
    <property type="nucleotide sequence ID" value="NZ_JBEZFP010000211.1"/>
</dbReference>
<evidence type="ECO:0000256" key="1">
    <source>
        <dbReference type="ARBA" id="ARBA00010062"/>
    </source>
</evidence>
<evidence type="ECO:0000256" key="3">
    <source>
        <dbReference type="SAM" id="SignalP"/>
    </source>
</evidence>
<keyword evidence="6" id="KW-1185">Reference proteome</keyword>
<dbReference type="PANTHER" id="PTHR47235:SF1">
    <property type="entry name" value="BLR6548 PROTEIN"/>
    <property type="match status" value="1"/>
</dbReference>
<dbReference type="EMBL" id="JBEZFP010000211">
    <property type="protein sequence ID" value="MEU8139900.1"/>
    <property type="molecule type" value="Genomic_DNA"/>
</dbReference>
<accession>A0ABV3DVX8</accession>
<feature type="signal peptide" evidence="3">
    <location>
        <begin position="1"/>
        <end position="28"/>
    </location>
</feature>
<sequence length="434" mass="45663">MFTTHRARHSAVLALAAAAALVVTGCTAEKKDDATSPSGAPAAPPAPKIAPGVTADTIKLGITYPDVESVRQYVNLDYGNFEVAYNALIKKINDNGGINGRKIVPVYGKINLISPAAAGETCVKMTQDEKVFAALGNFNGDEPLCYVQTNKTATIGGQLTAKRYATAQAPWFAYWRGGDELGDGISQFAANNALAGKKVAVISNINEQAVMKDTVIPALQKLGVTPVETAVLDAPAQDPAAVGQQTGVFIQKFQASGADTVVVVGSMGASFPQVLEQTKYRPRLLFTDVGQANGYVGDKAKHDFTTLNDAAGLGFDVKWDDPAIKDCVSTIEAAAPELKGKLVDPATVPGGQPTPGSSASIACMNLGLFKAIADKAGKDLNYETFQNAGFNLGAYQVPTYVDPATYTRDTPHGAMPPHLYKFNPATQKFDTKVS</sequence>
<dbReference type="SUPFAM" id="SSF53822">
    <property type="entry name" value="Periplasmic binding protein-like I"/>
    <property type="match status" value="1"/>
</dbReference>
<keyword evidence="2 3" id="KW-0732">Signal</keyword>
<reference evidence="5 6" key="1">
    <citation type="submission" date="2024-06" db="EMBL/GenBank/DDBJ databases">
        <title>The Natural Products Discovery Center: Release of the First 8490 Sequenced Strains for Exploring Actinobacteria Biosynthetic Diversity.</title>
        <authorList>
            <person name="Kalkreuter E."/>
            <person name="Kautsar S.A."/>
            <person name="Yang D."/>
            <person name="Bader C.D."/>
            <person name="Teijaro C.N."/>
            <person name="Fluegel L."/>
            <person name="Davis C.M."/>
            <person name="Simpson J.R."/>
            <person name="Lauterbach L."/>
            <person name="Steele A.D."/>
            <person name="Gui C."/>
            <person name="Meng S."/>
            <person name="Li G."/>
            <person name="Viehrig K."/>
            <person name="Ye F."/>
            <person name="Su P."/>
            <person name="Kiefer A.F."/>
            <person name="Nichols A."/>
            <person name="Cepeda A.J."/>
            <person name="Yan W."/>
            <person name="Fan B."/>
            <person name="Jiang Y."/>
            <person name="Adhikari A."/>
            <person name="Zheng C.-J."/>
            <person name="Schuster L."/>
            <person name="Cowan T.M."/>
            <person name="Smanski M.J."/>
            <person name="Chevrette M.G."/>
            <person name="De Carvalho L.P.S."/>
            <person name="Shen B."/>
        </authorList>
    </citation>
    <scope>NUCLEOTIDE SEQUENCE [LARGE SCALE GENOMIC DNA]</scope>
    <source>
        <strain evidence="5 6">NPDC048946</strain>
    </source>
</reference>